<keyword evidence="3" id="KW-1185">Reference proteome</keyword>
<name>A0A9N7R8C3_STRHE</name>
<evidence type="ECO:0000256" key="1">
    <source>
        <dbReference type="SAM" id="MobiDB-lite"/>
    </source>
</evidence>
<dbReference type="OrthoDB" id="1709562at2759"/>
<dbReference type="AlphaFoldDB" id="A0A9N7R8C3"/>
<feature type="region of interest" description="Disordered" evidence="1">
    <location>
        <begin position="338"/>
        <end position="376"/>
    </location>
</feature>
<accession>A0A9N7R8C3</accession>
<evidence type="ECO:0000313" key="3">
    <source>
        <dbReference type="Proteomes" id="UP001153555"/>
    </source>
</evidence>
<dbReference type="EMBL" id="CACSLK010013932">
    <property type="protein sequence ID" value="CAA0816028.1"/>
    <property type="molecule type" value="Genomic_DNA"/>
</dbReference>
<feature type="region of interest" description="Disordered" evidence="1">
    <location>
        <begin position="224"/>
        <end position="256"/>
    </location>
</feature>
<dbReference type="PANTHER" id="PTHR33356:SF16">
    <property type="entry name" value="G PATCH DOMAIN PROTEIN"/>
    <property type="match status" value="1"/>
</dbReference>
<sequence length="376" mass="42291">MMHTLRDCSNASSVWKRLVPRVTWDDFNALDLEDWLVINLTNARNLDVMDWDVTFGLALWRIWNARNRRIFKGEASRVGGLLKEIETWKSNVSAITRGERRLGGFGVGREMLSSPCGSYSSGFSTPLYSDFESEDGDFIAELSRQMAERMLQDEDEEEEEKHGNKKSDPSSGGSAKKNGSIRLDTSVGAVDGGENGIDSGRAGLDYRFPPIHDFELKNQVPRKEDQFVGGRRVKRTETTQPKTQRHHHHRQTRYKGRNGSGMQAVFLGGSGSVNVQPGTGVFLPRLNTDPAEPRKKSGCSIVLMPTRVLQTLELHFKQRHQSITSLPLNDGGSLVHSWPKLGESTISKEQYSQSQLEKDPPNGDDMQLPQEWTYEQ</sequence>
<feature type="compositionally biased region" description="Polar residues" evidence="1">
    <location>
        <begin position="344"/>
        <end position="355"/>
    </location>
</feature>
<gene>
    <name evidence="2" type="ORF">SHERM_15896</name>
</gene>
<dbReference type="PANTHER" id="PTHR33356">
    <property type="entry name" value="TIP41-LIKE PROTEIN"/>
    <property type="match status" value="1"/>
</dbReference>
<evidence type="ECO:0000313" key="2">
    <source>
        <dbReference type="EMBL" id="CAA0816028.1"/>
    </source>
</evidence>
<protein>
    <submittedName>
        <fullName evidence="2">Uncharacterized protein</fullName>
    </submittedName>
</protein>
<comment type="caution">
    <text evidence="2">The sequence shown here is derived from an EMBL/GenBank/DDBJ whole genome shotgun (WGS) entry which is preliminary data.</text>
</comment>
<feature type="region of interest" description="Disordered" evidence="1">
    <location>
        <begin position="150"/>
        <end position="202"/>
    </location>
</feature>
<reference evidence="2" key="1">
    <citation type="submission" date="2019-12" db="EMBL/GenBank/DDBJ databases">
        <authorList>
            <person name="Scholes J."/>
        </authorList>
    </citation>
    <scope>NUCLEOTIDE SEQUENCE</scope>
</reference>
<proteinExistence type="predicted"/>
<feature type="compositionally biased region" description="Basic residues" evidence="1">
    <location>
        <begin position="243"/>
        <end position="256"/>
    </location>
</feature>
<dbReference type="Proteomes" id="UP001153555">
    <property type="component" value="Unassembled WGS sequence"/>
</dbReference>
<organism evidence="2 3">
    <name type="scientific">Striga hermonthica</name>
    <name type="common">Purple witchweed</name>
    <name type="synonym">Buchnera hermonthica</name>
    <dbReference type="NCBI Taxonomy" id="68872"/>
    <lineage>
        <taxon>Eukaryota</taxon>
        <taxon>Viridiplantae</taxon>
        <taxon>Streptophyta</taxon>
        <taxon>Embryophyta</taxon>
        <taxon>Tracheophyta</taxon>
        <taxon>Spermatophyta</taxon>
        <taxon>Magnoliopsida</taxon>
        <taxon>eudicotyledons</taxon>
        <taxon>Gunneridae</taxon>
        <taxon>Pentapetalae</taxon>
        <taxon>asterids</taxon>
        <taxon>lamiids</taxon>
        <taxon>Lamiales</taxon>
        <taxon>Orobanchaceae</taxon>
        <taxon>Buchnereae</taxon>
        <taxon>Striga</taxon>
    </lineage>
</organism>